<gene>
    <name evidence="3" type="ORF">GCM10011494_10460</name>
</gene>
<evidence type="ECO:0000256" key="1">
    <source>
        <dbReference type="SAM" id="MobiDB-lite"/>
    </source>
</evidence>
<evidence type="ECO:0000313" key="4">
    <source>
        <dbReference type="Proteomes" id="UP000608154"/>
    </source>
</evidence>
<comment type="caution">
    <text evidence="3">The sequence shown here is derived from an EMBL/GenBank/DDBJ whole genome shotgun (WGS) entry which is preliminary data.</text>
</comment>
<dbReference type="Proteomes" id="UP000608154">
    <property type="component" value="Unassembled WGS sequence"/>
</dbReference>
<reference evidence="3" key="1">
    <citation type="journal article" date="2014" name="Int. J. Syst. Evol. Microbiol.">
        <title>Complete genome sequence of Corynebacterium casei LMG S-19264T (=DSM 44701T), isolated from a smear-ripened cheese.</title>
        <authorList>
            <consortium name="US DOE Joint Genome Institute (JGI-PGF)"/>
            <person name="Walter F."/>
            <person name="Albersmeier A."/>
            <person name="Kalinowski J."/>
            <person name="Ruckert C."/>
        </authorList>
    </citation>
    <scope>NUCLEOTIDE SEQUENCE</scope>
    <source>
        <strain evidence="3">CGMCC 1.15095</strain>
    </source>
</reference>
<dbReference type="EMBL" id="BMHK01000005">
    <property type="protein sequence ID" value="GGB93931.1"/>
    <property type="molecule type" value="Genomic_DNA"/>
</dbReference>
<feature type="compositionally biased region" description="Basic residues" evidence="1">
    <location>
        <begin position="104"/>
        <end position="118"/>
    </location>
</feature>
<dbReference type="Pfam" id="PF09361">
    <property type="entry name" value="Phasin_2"/>
    <property type="match status" value="1"/>
</dbReference>
<proteinExistence type="predicted"/>
<protein>
    <recommendedName>
        <fullName evidence="2">Phasin domain-containing protein</fullName>
    </recommendedName>
</protein>
<organism evidence="3 4">
    <name type="scientific">Novosphingobium endophyticum</name>
    <dbReference type="NCBI Taxonomy" id="1955250"/>
    <lineage>
        <taxon>Bacteria</taxon>
        <taxon>Pseudomonadati</taxon>
        <taxon>Pseudomonadota</taxon>
        <taxon>Alphaproteobacteria</taxon>
        <taxon>Sphingomonadales</taxon>
        <taxon>Sphingomonadaceae</taxon>
        <taxon>Novosphingobium</taxon>
    </lineage>
</organism>
<evidence type="ECO:0000313" key="3">
    <source>
        <dbReference type="EMBL" id="GGB93931.1"/>
    </source>
</evidence>
<dbReference type="AlphaFoldDB" id="A0A916X4P0"/>
<feature type="region of interest" description="Disordered" evidence="1">
    <location>
        <begin position="23"/>
        <end position="159"/>
    </location>
</feature>
<name>A0A916X4P0_9SPHN</name>
<reference evidence="3" key="2">
    <citation type="submission" date="2020-09" db="EMBL/GenBank/DDBJ databases">
        <authorList>
            <person name="Sun Q."/>
            <person name="Zhou Y."/>
        </authorList>
    </citation>
    <scope>NUCLEOTIDE SEQUENCE</scope>
    <source>
        <strain evidence="3">CGMCC 1.15095</strain>
    </source>
</reference>
<feature type="compositionally biased region" description="Low complexity" evidence="1">
    <location>
        <begin position="133"/>
        <end position="159"/>
    </location>
</feature>
<dbReference type="InterPro" id="IPR018968">
    <property type="entry name" value="Phasin"/>
</dbReference>
<evidence type="ECO:0000259" key="2">
    <source>
        <dbReference type="Pfam" id="PF09361"/>
    </source>
</evidence>
<feature type="compositionally biased region" description="Low complexity" evidence="1">
    <location>
        <begin position="28"/>
        <end position="44"/>
    </location>
</feature>
<feature type="compositionally biased region" description="Low complexity" evidence="1">
    <location>
        <begin position="89"/>
        <end position="103"/>
    </location>
</feature>
<accession>A0A916X4P0</accession>
<sequence>MADNENNTGTARAEKAYEAAVSATPVNAKAPVAATSPKPATPAAKEAKAEPVSPSQPQPVKAESAPVSQAQPVKAEAAPEVKTTTSVEPAPSAKPAKAAPKVKAPVRRKPTVKAKPAPKSKATPAVRAKRKPAASAVSAKTAPTKTAPTKTAAARTAPAKPAVPALKAAKKTAGNKQSIFAGLFRNFFPEEKTMNMNANFAGIQDAMTEAQAKAKAAFEKSSSVLGEVSDFTKGNLEAVMESGKILAEGIQGIGSEIVAEGRSNFEAMSGDIKELAAAKSPSDFIKVQGDMMRKNIDSAVASSAKNSEAMLKLVSDAMAPISGRVSLAMEKVRQTSN</sequence>
<dbReference type="RefSeq" id="WP_188769194.1">
    <property type="nucleotide sequence ID" value="NZ_BMHK01000005.1"/>
</dbReference>
<feature type="domain" description="Phasin" evidence="2">
    <location>
        <begin position="227"/>
        <end position="324"/>
    </location>
</feature>
<keyword evidence="4" id="KW-1185">Reference proteome</keyword>